<organism evidence="1 2">
    <name type="scientific">Moschus moschiferus</name>
    <name type="common">Siberian musk deer</name>
    <name type="synonym">Moschus sibiricus</name>
    <dbReference type="NCBI Taxonomy" id="68415"/>
    <lineage>
        <taxon>Eukaryota</taxon>
        <taxon>Metazoa</taxon>
        <taxon>Chordata</taxon>
        <taxon>Craniata</taxon>
        <taxon>Vertebrata</taxon>
        <taxon>Euteleostomi</taxon>
        <taxon>Mammalia</taxon>
        <taxon>Eutheria</taxon>
        <taxon>Laurasiatheria</taxon>
        <taxon>Artiodactyla</taxon>
        <taxon>Ruminantia</taxon>
        <taxon>Pecora</taxon>
        <taxon>Moschidae</taxon>
        <taxon>Moschus</taxon>
    </lineage>
</organism>
<dbReference type="GeneTree" id="ENSGT00940000158104"/>
<dbReference type="Ensembl" id="ENSMMST00000032001.1">
    <property type="protein sequence ID" value="ENSMMSP00000029057.1"/>
    <property type="gene ID" value="ENSMMSG00000021765.1"/>
</dbReference>
<accession>A0A8C6MG49</accession>
<evidence type="ECO:0000313" key="1">
    <source>
        <dbReference type="Ensembl" id="ENSMMSP00000029057.1"/>
    </source>
</evidence>
<dbReference type="Proteomes" id="UP000694544">
    <property type="component" value="Unplaced"/>
</dbReference>
<reference evidence="1" key="1">
    <citation type="submission" date="2025-08" db="UniProtKB">
        <authorList>
            <consortium name="Ensembl"/>
        </authorList>
    </citation>
    <scope>IDENTIFICATION</scope>
</reference>
<dbReference type="InterPro" id="IPR019791">
    <property type="entry name" value="Haem_peroxidase_animal"/>
</dbReference>
<keyword evidence="2" id="KW-1185">Reference proteome</keyword>
<proteinExistence type="predicted"/>
<evidence type="ECO:0000313" key="2">
    <source>
        <dbReference type="Proteomes" id="UP000694544"/>
    </source>
</evidence>
<evidence type="ECO:0008006" key="3">
    <source>
        <dbReference type="Google" id="ProtNLM"/>
    </source>
</evidence>
<protein>
    <recommendedName>
        <fullName evidence="3">Thyroid peroxidase</fullName>
    </recommendedName>
</protein>
<dbReference type="AlphaFoldDB" id="A0A8C6MG49"/>
<name>A0A8C6MG49_MOSMO</name>
<dbReference type="PROSITE" id="PS50292">
    <property type="entry name" value="PEROXIDASE_3"/>
    <property type="match status" value="1"/>
</dbReference>
<reference evidence="1" key="2">
    <citation type="submission" date="2025-09" db="UniProtKB">
        <authorList>
            <consortium name="Ensembl"/>
        </authorList>
    </citation>
    <scope>IDENTIFICATION</scope>
</reference>
<sequence>MRARAMLGAVLAITCAGAVFSFLLRPGGLLWGETEESQVRGIVEASRLLVDKSIYAAMRRNPHRREVISPSQLLSFSKLPEPTSHAASRAAEVMEASVQEAVRRGHLRSGAAQPPTDALSEALLSTIANLSGCLPHMLPPRCPDTCLANKYRLITGACNN</sequence>